<dbReference type="InterPro" id="IPR018506">
    <property type="entry name" value="Cyt_B5_heme-BS"/>
</dbReference>
<organism evidence="6 7">
    <name type="scientific">Pseudomonas asplenii</name>
    <dbReference type="NCBI Taxonomy" id="53407"/>
    <lineage>
        <taxon>Bacteria</taxon>
        <taxon>Pseudomonadati</taxon>
        <taxon>Pseudomonadota</taxon>
        <taxon>Gammaproteobacteria</taxon>
        <taxon>Pseudomonadales</taxon>
        <taxon>Pseudomonadaceae</taxon>
        <taxon>Pseudomonas</taxon>
    </lineage>
</organism>
<accession>A0A1H6P4C6</accession>
<dbReference type="GO" id="GO:0020037">
    <property type="term" value="F:heme binding"/>
    <property type="evidence" value="ECO:0007669"/>
    <property type="project" value="InterPro"/>
</dbReference>
<dbReference type="PANTHER" id="PTHR42745">
    <property type="match status" value="1"/>
</dbReference>
<dbReference type="SUPFAM" id="SSF53697">
    <property type="entry name" value="SIS domain"/>
    <property type="match status" value="1"/>
</dbReference>
<dbReference type="EC" id="5.3.1.13" evidence="2"/>
<proteinExistence type="inferred from homology"/>
<dbReference type="GO" id="GO:0005975">
    <property type="term" value="P:carbohydrate metabolic process"/>
    <property type="evidence" value="ECO:0007669"/>
    <property type="project" value="InterPro"/>
</dbReference>
<evidence type="ECO:0000256" key="2">
    <source>
        <dbReference type="ARBA" id="ARBA00012545"/>
    </source>
</evidence>
<dbReference type="InterPro" id="IPR001347">
    <property type="entry name" value="SIS_dom"/>
</dbReference>
<protein>
    <recommendedName>
        <fullName evidence="2">arabinose-5-phosphate isomerase</fullName>
        <ecNumber evidence="2">5.3.1.13</ecNumber>
    </recommendedName>
</protein>
<dbReference type="InterPro" id="IPR035474">
    <property type="entry name" value="SIS_Kpsf"/>
</dbReference>
<keyword evidence="4" id="KW-0129">CBS domain</keyword>
<dbReference type="RefSeq" id="WP_080589903.1">
    <property type="nucleotide sequence ID" value="NZ_CP087202.1"/>
</dbReference>
<reference evidence="6 7" key="1">
    <citation type="submission" date="2016-10" db="EMBL/GenBank/DDBJ databases">
        <authorList>
            <person name="de Groot N.N."/>
        </authorList>
    </citation>
    <scope>NUCLEOTIDE SEQUENCE [LARGE SCALE GENOMIC DNA]</scope>
    <source>
        <strain evidence="6 7">LMG 2158</strain>
    </source>
</reference>
<gene>
    <name evidence="6" type="ORF">SAMN05216581_4589</name>
</gene>
<dbReference type="GO" id="GO:0097367">
    <property type="term" value="F:carbohydrate derivative binding"/>
    <property type="evidence" value="ECO:0007669"/>
    <property type="project" value="InterPro"/>
</dbReference>
<dbReference type="PROSITE" id="PS00191">
    <property type="entry name" value="CYTOCHROME_B5_1"/>
    <property type="match status" value="1"/>
</dbReference>
<dbReference type="InterPro" id="IPR004800">
    <property type="entry name" value="KdsD/KpsF-type"/>
</dbReference>
<dbReference type="Pfam" id="PF01380">
    <property type="entry name" value="SIS"/>
    <property type="match status" value="1"/>
</dbReference>
<dbReference type="Proteomes" id="UP000182272">
    <property type="component" value="Chromosome I"/>
</dbReference>
<dbReference type="InterPro" id="IPR050986">
    <property type="entry name" value="GutQ/KpsF_isomerases"/>
</dbReference>
<dbReference type="FunFam" id="3.40.50.10490:FF:000011">
    <property type="entry name" value="Arabinose 5-phosphate isomerase"/>
    <property type="match status" value="1"/>
</dbReference>
<name>A0A1H6P4C6_9PSED</name>
<comment type="similarity">
    <text evidence="1">Belongs to the SIS family. GutQ/KpsF subfamily.</text>
</comment>
<dbReference type="OrthoDB" id="9762536at2"/>
<evidence type="ECO:0000313" key="6">
    <source>
        <dbReference type="EMBL" id="SEI21684.1"/>
    </source>
</evidence>
<evidence type="ECO:0000256" key="3">
    <source>
        <dbReference type="ARBA" id="ARBA00022737"/>
    </source>
</evidence>
<dbReference type="InterPro" id="IPR046348">
    <property type="entry name" value="SIS_dom_sf"/>
</dbReference>
<evidence type="ECO:0000256" key="1">
    <source>
        <dbReference type="ARBA" id="ARBA00008165"/>
    </source>
</evidence>
<dbReference type="CDD" id="cd05014">
    <property type="entry name" value="SIS_Kpsf"/>
    <property type="match status" value="1"/>
</dbReference>
<dbReference type="GO" id="GO:1901135">
    <property type="term" value="P:carbohydrate derivative metabolic process"/>
    <property type="evidence" value="ECO:0007669"/>
    <property type="project" value="InterPro"/>
</dbReference>
<keyword evidence="3" id="KW-0677">Repeat</keyword>
<dbReference type="PROSITE" id="PS51464">
    <property type="entry name" value="SIS"/>
    <property type="match status" value="1"/>
</dbReference>
<evidence type="ECO:0000259" key="5">
    <source>
        <dbReference type="PROSITE" id="PS51464"/>
    </source>
</evidence>
<dbReference type="EMBL" id="LT629972">
    <property type="protein sequence ID" value="SEI21684.1"/>
    <property type="molecule type" value="Genomic_DNA"/>
</dbReference>
<feature type="domain" description="SIS" evidence="5">
    <location>
        <begin position="36"/>
        <end position="179"/>
    </location>
</feature>
<dbReference type="NCBIfam" id="TIGR00393">
    <property type="entry name" value="kpsF"/>
    <property type="match status" value="1"/>
</dbReference>
<dbReference type="PANTHER" id="PTHR42745:SF1">
    <property type="entry name" value="ARABINOSE 5-PHOSPHATE ISOMERASE KDSD"/>
    <property type="match status" value="1"/>
</dbReference>
<evidence type="ECO:0000256" key="4">
    <source>
        <dbReference type="ARBA" id="ARBA00023122"/>
    </source>
</evidence>
<keyword evidence="6" id="KW-0413">Isomerase</keyword>
<evidence type="ECO:0000313" key="7">
    <source>
        <dbReference type="Proteomes" id="UP000182272"/>
    </source>
</evidence>
<dbReference type="Gene3D" id="3.40.50.10490">
    <property type="entry name" value="Glucose-6-phosphate isomerase like protein, domain 1"/>
    <property type="match status" value="1"/>
</dbReference>
<sequence>MKRQEILALGRDVLTLEAETIIDTSFGLGESGFAEAIELIYKCTGHVILLGLGKSGYVGKKVAATFSSTGTPSFFLHPVEARHGDMGVVKKNDLAILISYSGESEELISLVPIFENLHVKTISITGNSVSSLAEKTNVHIALSVRREACPHNLAPTASSNATLALGDALAIVVMQMRGFTRSDFLKNHPAGALGRLLIASESNSPDTH</sequence>
<dbReference type="GO" id="GO:0019146">
    <property type="term" value="F:arabinose-5-phosphate isomerase activity"/>
    <property type="evidence" value="ECO:0007669"/>
    <property type="project" value="UniProtKB-EC"/>
</dbReference>
<dbReference type="AlphaFoldDB" id="A0A1H6P4C6"/>